<feature type="domain" description="HTH tetR-type" evidence="3">
    <location>
        <begin position="7"/>
        <end position="67"/>
    </location>
</feature>
<dbReference type="SUPFAM" id="SSF46689">
    <property type="entry name" value="Homeodomain-like"/>
    <property type="match status" value="1"/>
</dbReference>
<dbReference type="PROSITE" id="PS50977">
    <property type="entry name" value="HTH_TETR_2"/>
    <property type="match status" value="1"/>
</dbReference>
<dbReference type="RefSeq" id="WP_197435097.1">
    <property type="nucleotide sequence ID" value="NZ_WPHG01000002.1"/>
</dbReference>
<feature type="DNA-binding region" description="H-T-H motif" evidence="2">
    <location>
        <begin position="30"/>
        <end position="49"/>
    </location>
</feature>
<comment type="caution">
    <text evidence="4">The sequence shown here is derived from an EMBL/GenBank/DDBJ whole genome shotgun (WGS) entry which is preliminary data.</text>
</comment>
<dbReference type="PANTHER" id="PTHR30055:SF146">
    <property type="entry name" value="HTH-TYPE TRANSCRIPTIONAL DUAL REGULATOR CECR"/>
    <property type="match status" value="1"/>
</dbReference>
<evidence type="ECO:0000259" key="3">
    <source>
        <dbReference type="PROSITE" id="PS50977"/>
    </source>
</evidence>
<dbReference type="Pfam" id="PF14246">
    <property type="entry name" value="TetR_C_7"/>
    <property type="match status" value="1"/>
</dbReference>
<dbReference type="EMBL" id="WPHG01000002">
    <property type="protein sequence ID" value="MVA97278.1"/>
    <property type="molecule type" value="Genomic_DNA"/>
</dbReference>
<proteinExistence type="predicted"/>
<sequence>MRTERQEARQREIEAAAYEVLAEKGYKATSMLAVAKWAAASNETLYRWYGSKQALFAALVEANARAVRKRLSRSLEDGDDALATLGRIGPLLVELVAGDRAVALNRAAVGDVDETATLGPTIAASGRAAVVPLLERLMQKAIDARELVDTDAAEAAEIYVRLLIGDLQIRRVIGVLHAPSRQEAETRAAAALGLFLRLFGPSPLR</sequence>
<dbReference type="PANTHER" id="PTHR30055">
    <property type="entry name" value="HTH-TYPE TRANSCRIPTIONAL REGULATOR RUTR"/>
    <property type="match status" value="1"/>
</dbReference>
<evidence type="ECO:0000313" key="4">
    <source>
        <dbReference type="EMBL" id="MVA97278.1"/>
    </source>
</evidence>
<reference evidence="4 5" key="1">
    <citation type="submission" date="2019-12" db="EMBL/GenBank/DDBJ databases">
        <title>Nitratireductor arenosus sp. nov., Isolated from sea sand, Jeju island, South Korea.</title>
        <authorList>
            <person name="Kim W."/>
        </authorList>
    </citation>
    <scope>NUCLEOTIDE SEQUENCE [LARGE SCALE GENOMIC DNA]</scope>
    <source>
        <strain evidence="4 5">CAU 1489</strain>
    </source>
</reference>
<dbReference type="InterPro" id="IPR009057">
    <property type="entry name" value="Homeodomain-like_sf"/>
</dbReference>
<dbReference type="PRINTS" id="PR00455">
    <property type="entry name" value="HTHTETR"/>
</dbReference>
<evidence type="ECO:0000313" key="5">
    <source>
        <dbReference type="Proteomes" id="UP000463224"/>
    </source>
</evidence>
<name>A0A844QGU9_9HYPH</name>
<dbReference type="InterPro" id="IPR001647">
    <property type="entry name" value="HTH_TetR"/>
</dbReference>
<evidence type="ECO:0000256" key="2">
    <source>
        <dbReference type="PROSITE-ProRule" id="PRU00335"/>
    </source>
</evidence>
<protein>
    <submittedName>
        <fullName evidence="4">TetR family transcriptional regulator</fullName>
    </submittedName>
</protein>
<dbReference type="GO" id="GO:0003700">
    <property type="term" value="F:DNA-binding transcription factor activity"/>
    <property type="evidence" value="ECO:0007669"/>
    <property type="project" value="TreeGrafter"/>
</dbReference>
<accession>A0A844QGU9</accession>
<dbReference type="Gene3D" id="1.10.10.60">
    <property type="entry name" value="Homeodomain-like"/>
    <property type="match status" value="1"/>
</dbReference>
<keyword evidence="5" id="KW-1185">Reference proteome</keyword>
<dbReference type="GO" id="GO:0000976">
    <property type="term" value="F:transcription cis-regulatory region binding"/>
    <property type="evidence" value="ECO:0007669"/>
    <property type="project" value="TreeGrafter"/>
</dbReference>
<organism evidence="4 5">
    <name type="scientific">Nitratireductor arenosus</name>
    <dbReference type="NCBI Taxonomy" id="2682096"/>
    <lineage>
        <taxon>Bacteria</taxon>
        <taxon>Pseudomonadati</taxon>
        <taxon>Pseudomonadota</taxon>
        <taxon>Alphaproteobacteria</taxon>
        <taxon>Hyphomicrobiales</taxon>
        <taxon>Phyllobacteriaceae</taxon>
        <taxon>Nitratireductor</taxon>
    </lineage>
</organism>
<dbReference type="Gene3D" id="1.10.357.10">
    <property type="entry name" value="Tetracycline Repressor, domain 2"/>
    <property type="match status" value="1"/>
</dbReference>
<dbReference type="InterPro" id="IPR039536">
    <property type="entry name" value="TetR_C_Proteobacteria"/>
</dbReference>
<dbReference type="InterPro" id="IPR050109">
    <property type="entry name" value="HTH-type_TetR-like_transc_reg"/>
</dbReference>
<dbReference type="AlphaFoldDB" id="A0A844QGU9"/>
<gene>
    <name evidence="4" type="ORF">GN330_08460</name>
</gene>
<keyword evidence="1 2" id="KW-0238">DNA-binding</keyword>
<evidence type="ECO:0000256" key="1">
    <source>
        <dbReference type="ARBA" id="ARBA00023125"/>
    </source>
</evidence>
<dbReference type="Pfam" id="PF00440">
    <property type="entry name" value="TetR_N"/>
    <property type="match status" value="1"/>
</dbReference>
<dbReference type="Proteomes" id="UP000463224">
    <property type="component" value="Unassembled WGS sequence"/>
</dbReference>